<evidence type="ECO:0000256" key="1">
    <source>
        <dbReference type="SAM" id="SignalP"/>
    </source>
</evidence>
<reference evidence="3" key="1">
    <citation type="submission" date="2022-05" db="EMBL/GenBank/DDBJ databases">
        <title>An RpoN-dependent PEP-CTERM gene is involved in floc formation of an Aquincola tertiaricarbonis strain.</title>
        <authorList>
            <person name="Qiu D."/>
            <person name="Xia M."/>
        </authorList>
    </citation>
    <scope>NUCLEOTIDE SEQUENCE</scope>
    <source>
        <strain evidence="3">RN12</strain>
    </source>
</reference>
<name>A0ABY4S3L4_AQUTE</name>
<feature type="signal peptide" evidence="1">
    <location>
        <begin position="1"/>
        <end position="46"/>
    </location>
</feature>
<proteinExistence type="predicted"/>
<dbReference type="Proteomes" id="UP001056201">
    <property type="component" value="Chromosome 1"/>
</dbReference>
<dbReference type="EMBL" id="CP097635">
    <property type="protein sequence ID" value="URI05819.1"/>
    <property type="molecule type" value="Genomic_DNA"/>
</dbReference>
<dbReference type="Pfam" id="PF07589">
    <property type="entry name" value="PEP-CTERM"/>
    <property type="match status" value="1"/>
</dbReference>
<keyword evidence="4" id="KW-1185">Reference proteome</keyword>
<keyword evidence="1" id="KW-0732">Signal</keyword>
<evidence type="ECO:0000259" key="2">
    <source>
        <dbReference type="Pfam" id="PF07589"/>
    </source>
</evidence>
<protein>
    <submittedName>
        <fullName evidence="3">PEP-CTERM sorting domain-containing protein</fullName>
    </submittedName>
</protein>
<evidence type="ECO:0000313" key="3">
    <source>
        <dbReference type="EMBL" id="URI05819.1"/>
    </source>
</evidence>
<feature type="domain" description="Ice-binding protein C-terminal" evidence="2">
    <location>
        <begin position="222"/>
        <end position="244"/>
    </location>
</feature>
<dbReference type="InterPro" id="IPR013424">
    <property type="entry name" value="Ice-binding_C"/>
</dbReference>
<dbReference type="NCBIfam" id="TIGR02595">
    <property type="entry name" value="PEP_CTERM"/>
    <property type="match status" value="1"/>
</dbReference>
<dbReference type="RefSeq" id="WP_250194084.1">
    <property type="nucleotide sequence ID" value="NZ_CP097635.1"/>
</dbReference>
<gene>
    <name evidence="3" type="ORF">MW290_07640</name>
</gene>
<feature type="chain" id="PRO_5045975172" evidence="1">
    <location>
        <begin position="47"/>
        <end position="253"/>
    </location>
</feature>
<evidence type="ECO:0000313" key="4">
    <source>
        <dbReference type="Proteomes" id="UP001056201"/>
    </source>
</evidence>
<accession>A0ABY4S3L4</accession>
<organism evidence="3 4">
    <name type="scientific">Aquincola tertiaricarbonis</name>
    <dbReference type="NCBI Taxonomy" id="391953"/>
    <lineage>
        <taxon>Bacteria</taxon>
        <taxon>Pseudomonadati</taxon>
        <taxon>Pseudomonadota</taxon>
        <taxon>Betaproteobacteria</taxon>
        <taxon>Burkholderiales</taxon>
        <taxon>Sphaerotilaceae</taxon>
        <taxon>Aquincola</taxon>
    </lineage>
</organism>
<sequence length="253" mass="26712">MSAADASANCQIASDPRYTFTANMIAKAAKLAVVAATCTLALQAQADTISGLVSTGYGLSAGSVDYNYAFSRVQGSAFGTTTSSGTYGVVTSNGSYPLTSNTYWPLNTEASSWLTPTALQGTSFDRNTGLDGIYNWTLQFDLSGKNASTAQMSLKWFADDFGKAYLNGVELTQGASNWEVFSVNSGFVDGVNSLRFEVTNYNSPYTNPTGVRVEFISSYVSAVPEPSTYGMLLAGLGALGLGLRLSSGRGRRH</sequence>